<gene>
    <name evidence="1" type="ORF">GCM10022278_36480</name>
</gene>
<accession>A0ABP7Q523</accession>
<proteinExistence type="predicted"/>
<sequence>MTSFSSKRRNQVTKLTLHGSKIPADNAQNALLFIQIDVMAHSEQAPFRTAQQNPTTRTD</sequence>
<evidence type="ECO:0000313" key="1">
    <source>
        <dbReference type="EMBL" id="GAA3976313.1"/>
    </source>
</evidence>
<comment type="caution">
    <text evidence="1">The sequence shown here is derived from an EMBL/GenBank/DDBJ whole genome shotgun (WGS) entry which is preliminary data.</text>
</comment>
<dbReference type="Proteomes" id="UP001501337">
    <property type="component" value="Unassembled WGS sequence"/>
</dbReference>
<name>A0ABP7Q523_9GAMM</name>
<keyword evidence="2" id="KW-1185">Reference proteome</keyword>
<protein>
    <submittedName>
        <fullName evidence="1">Uncharacterized protein</fullName>
    </submittedName>
</protein>
<reference evidence="2" key="1">
    <citation type="journal article" date="2019" name="Int. J. Syst. Evol. Microbiol.">
        <title>The Global Catalogue of Microorganisms (GCM) 10K type strain sequencing project: providing services to taxonomists for standard genome sequencing and annotation.</title>
        <authorList>
            <consortium name="The Broad Institute Genomics Platform"/>
            <consortium name="The Broad Institute Genome Sequencing Center for Infectious Disease"/>
            <person name="Wu L."/>
            <person name="Ma J."/>
        </authorList>
    </citation>
    <scope>NUCLEOTIDE SEQUENCE [LARGE SCALE GENOMIC DNA]</scope>
    <source>
        <strain evidence="2">JCM 17555</strain>
    </source>
</reference>
<dbReference type="EMBL" id="BAABBO010000019">
    <property type="protein sequence ID" value="GAA3976313.1"/>
    <property type="molecule type" value="Genomic_DNA"/>
</dbReference>
<evidence type="ECO:0000313" key="2">
    <source>
        <dbReference type="Proteomes" id="UP001501337"/>
    </source>
</evidence>
<organism evidence="1 2">
    <name type="scientific">Allohahella marinimesophila</name>
    <dbReference type="NCBI Taxonomy" id="1054972"/>
    <lineage>
        <taxon>Bacteria</taxon>
        <taxon>Pseudomonadati</taxon>
        <taxon>Pseudomonadota</taxon>
        <taxon>Gammaproteobacteria</taxon>
        <taxon>Oceanospirillales</taxon>
        <taxon>Hahellaceae</taxon>
        <taxon>Allohahella</taxon>
    </lineage>
</organism>